<dbReference type="Proteomes" id="UP000716291">
    <property type="component" value="Unassembled WGS sequence"/>
</dbReference>
<comment type="caution">
    <text evidence="1">The sequence shown here is derived from an EMBL/GenBank/DDBJ whole genome shotgun (WGS) entry which is preliminary data.</text>
</comment>
<evidence type="ECO:0000313" key="1">
    <source>
        <dbReference type="EMBL" id="KAG1272327.1"/>
    </source>
</evidence>
<evidence type="ECO:0000313" key="2">
    <source>
        <dbReference type="Proteomes" id="UP000716291"/>
    </source>
</evidence>
<dbReference type="EMBL" id="JAANQT010015389">
    <property type="protein sequence ID" value="KAG1272327.1"/>
    <property type="molecule type" value="Genomic_DNA"/>
</dbReference>
<protein>
    <submittedName>
        <fullName evidence="1">Uncharacterized protein</fullName>
    </submittedName>
</protein>
<gene>
    <name evidence="1" type="ORF">G6F64_015521</name>
</gene>
<keyword evidence="2" id="KW-1185">Reference proteome</keyword>
<accession>A0A9P6WR60</accession>
<name>A0A9P6WR60_RHIOR</name>
<proteinExistence type="predicted"/>
<sequence length="78" mass="8866">MAKRREIETERFQAKDESGRLYTIVRISEQKDVGGLDGTEWLETMARLVTTEGHSVNSDGSDTFHIVNLRTDVKRVGQ</sequence>
<dbReference type="AlphaFoldDB" id="A0A9P6WR60"/>
<organism evidence="1 2">
    <name type="scientific">Rhizopus oryzae</name>
    <name type="common">Mucormycosis agent</name>
    <name type="synonym">Rhizopus arrhizus var. delemar</name>
    <dbReference type="NCBI Taxonomy" id="64495"/>
    <lineage>
        <taxon>Eukaryota</taxon>
        <taxon>Fungi</taxon>
        <taxon>Fungi incertae sedis</taxon>
        <taxon>Mucoromycota</taxon>
        <taxon>Mucoromycotina</taxon>
        <taxon>Mucoromycetes</taxon>
        <taxon>Mucorales</taxon>
        <taxon>Mucorineae</taxon>
        <taxon>Rhizopodaceae</taxon>
        <taxon>Rhizopus</taxon>
    </lineage>
</organism>
<reference evidence="1" key="1">
    <citation type="journal article" date="2020" name="Microb. Genom.">
        <title>Genetic diversity of clinical and environmental Mucorales isolates obtained from an investigation of mucormycosis cases among solid organ transplant recipients.</title>
        <authorList>
            <person name="Nguyen M.H."/>
            <person name="Kaul D."/>
            <person name="Muto C."/>
            <person name="Cheng S.J."/>
            <person name="Richter R.A."/>
            <person name="Bruno V.M."/>
            <person name="Liu G."/>
            <person name="Beyhan S."/>
            <person name="Sundermann A.J."/>
            <person name="Mounaud S."/>
            <person name="Pasculle A.W."/>
            <person name="Nierman W.C."/>
            <person name="Driscoll E."/>
            <person name="Cumbie R."/>
            <person name="Clancy C.J."/>
            <person name="Dupont C.L."/>
        </authorList>
    </citation>
    <scope>NUCLEOTIDE SEQUENCE</scope>
    <source>
        <strain evidence="1">GL11</strain>
    </source>
</reference>